<reference evidence="10 11" key="1">
    <citation type="submission" date="2008-07" db="EMBL/GenBank/DDBJ databases">
        <authorList>
            <person name="El-Sayed N."/>
            <person name="Caler E."/>
            <person name="Inman J."/>
            <person name="Amedeo P."/>
            <person name="Hass B."/>
            <person name="Wortman J."/>
        </authorList>
    </citation>
    <scope>NUCLEOTIDE SEQUENCE [LARGE SCALE GENOMIC DNA]</scope>
    <source>
        <strain evidence="11">ATCC 50983 / TXsc</strain>
    </source>
</reference>
<keyword evidence="6" id="KW-0255">Endonuclease</keyword>
<evidence type="ECO:0000256" key="1">
    <source>
        <dbReference type="ARBA" id="ARBA00001947"/>
    </source>
</evidence>
<evidence type="ECO:0000256" key="3">
    <source>
        <dbReference type="ARBA" id="ARBA00022694"/>
    </source>
</evidence>
<dbReference type="AlphaFoldDB" id="C5LYE0"/>
<feature type="domain" description="Metallo-beta-lactamase" evidence="9">
    <location>
        <begin position="55"/>
        <end position="233"/>
    </location>
</feature>
<evidence type="ECO:0000256" key="2">
    <source>
        <dbReference type="ARBA" id="ARBA00011738"/>
    </source>
</evidence>
<accession>C5LYE0</accession>
<evidence type="ECO:0000259" key="9">
    <source>
        <dbReference type="Pfam" id="PF12706"/>
    </source>
</evidence>
<dbReference type="SUPFAM" id="SSF56281">
    <property type="entry name" value="Metallo-hydrolase/oxidoreductase"/>
    <property type="match status" value="1"/>
</dbReference>
<evidence type="ECO:0000256" key="8">
    <source>
        <dbReference type="ARBA" id="ARBA00022833"/>
    </source>
</evidence>
<comment type="subunit">
    <text evidence="2">Homodimer.</text>
</comment>
<evidence type="ECO:0000313" key="10">
    <source>
        <dbReference type="EMBL" id="EEQ98178.1"/>
    </source>
</evidence>
<dbReference type="HAMAP" id="MF_01818">
    <property type="entry name" value="RNase_Z_BN"/>
    <property type="match status" value="1"/>
</dbReference>
<organism evidence="11">
    <name type="scientific">Perkinsus marinus (strain ATCC 50983 / TXsc)</name>
    <dbReference type="NCBI Taxonomy" id="423536"/>
    <lineage>
        <taxon>Eukaryota</taxon>
        <taxon>Sar</taxon>
        <taxon>Alveolata</taxon>
        <taxon>Perkinsozoa</taxon>
        <taxon>Perkinsea</taxon>
        <taxon>Perkinsida</taxon>
        <taxon>Perkinsidae</taxon>
        <taxon>Perkinsus</taxon>
    </lineage>
</organism>
<gene>
    <name evidence="10" type="ORF">Pmar_PMAR001995</name>
</gene>
<keyword evidence="3" id="KW-0819">tRNA processing</keyword>
<evidence type="ECO:0000256" key="6">
    <source>
        <dbReference type="ARBA" id="ARBA00022759"/>
    </source>
</evidence>
<dbReference type="Pfam" id="PF12706">
    <property type="entry name" value="Lactamase_B_2"/>
    <property type="match status" value="1"/>
</dbReference>
<dbReference type="GeneID" id="9040620"/>
<dbReference type="InParanoid" id="C5LYE0"/>
<keyword evidence="11" id="KW-1185">Reference proteome</keyword>
<keyword evidence="5" id="KW-0479">Metal-binding</keyword>
<dbReference type="OrthoDB" id="527344at2759"/>
<evidence type="ECO:0000256" key="7">
    <source>
        <dbReference type="ARBA" id="ARBA00022801"/>
    </source>
</evidence>
<keyword evidence="4" id="KW-0540">Nuclease</keyword>
<dbReference type="GO" id="GO:0046872">
    <property type="term" value="F:metal ion binding"/>
    <property type="evidence" value="ECO:0007669"/>
    <property type="project" value="UniProtKB-KW"/>
</dbReference>
<dbReference type="Gene3D" id="3.60.15.10">
    <property type="entry name" value="Ribonuclease Z/Hydroxyacylglutathione hydrolase-like"/>
    <property type="match status" value="1"/>
</dbReference>
<dbReference type="InterPro" id="IPR013471">
    <property type="entry name" value="RNase_Z/BN"/>
</dbReference>
<sequence>MSFFDQVVFLGTSSGVPQPGKRNVSSLAITLRTGRSVRIDANTVPRGILLPPFKILVDCGEATQHQLMLSKIKLTKIDDILITHLHGDHCYGIFGLLHSCCMGERTEPITVYGPQGIKTMIETVFALSGGWNGYDLNIVELDPTQHTEFTISSGDVRIHAAPLKHRVPTLGYIFTEPDKPGALNASLAAQMGARGPQFRDLKEGRDVTLSDGTLIRAAEVVGETAKGRTIAVLQDTCDSSEALPYLQGPDLLIHECTYHDAMREKAVDFGHSTAAMAGQFARLCGAKVLALTHFSPRYTDPDPDAEDSLSVGDLRQEALAHAGPATVAFTAEDFMTLAGSEFTRVAYNQLAKSTAL</sequence>
<dbReference type="EMBL" id="GG686808">
    <property type="protein sequence ID" value="EEQ98178.1"/>
    <property type="molecule type" value="Genomic_DNA"/>
</dbReference>
<evidence type="ECO:0000313" key="11">
    <source>
        <dbReference type="Proteomes" id="UP000007800"/>
    </source>
</evidence>
<dbReference type="GO" id="GO:0042781">
    <property type="term" value="F:3'-tRNA processing endoribonuclease activity"/>
    <property type="evidence" value="ECO:0007669"/>
    <property type="project" value="TreeGrafter"/>
</dbReference>
<protein>
    <submittedName>
        <fullName evidence="10">Ribonuclease Z, putative</fullName>
    </submittedName>
</protein>
<comment type="cofactor">
    <cofactor evidence="1">
        <name>Zn(2+)</name>
        <dbReference type="ChEBI" id="CHEBI:29105"/>
    </cofactor>
</comment>
<dbReference type="CDD" id="cd07717">
    <property type="entry name" value="RNaseZ_ZiPD-like_MBL-fold"/>
    <property type="match status" value="1"/>
</dbReference>
<name>C5LYE0_PERM5</name>
<keyword evidence="8" id="KW-0862">Zinc</keyword>
<keyword evidence="7" id="KW-0378">Hydrolase</keyword>
<dbReference type="PANTHER" id="PTHR46018:SF2">
    <property type="entry name" value="ZINC PHOSPHODIESTERASE ELAC PROTEIN 1"/>
    <property type="match status" value="1"/>
</dbReference>
<proteinExistence type="inferred from homology"/>
<dbReference type="InterPro" id="IPR036866">
    <property type="entry name" value="RibonucZ/Hydroxyglut_hydro"/>
</dbReference>
<dbReference type="OMA" id="LAHRIEC"/>
<dbReference type="Proteomes" id="UP000007800">
    <property type="component" value="Unassembled WGS sequence"/>
</dbReference>
<dbReference type="PANTHER" id="PTHR46018">
    <property type="entry name" value="ZINC PHOSPHODIESTERASE ELAC PROTEIN 1"/>
    <property type="match status" value="1"/>
</dbReference>
<dbReference type="InterPro" id="IPR001279">
    <property type="entry name" value="Metallo-B-lactamas"/>
</dbReference>
<dbReference type="RefSeq" id="XP_002765461.1">
    <property type="nucleotide sequence ID" value="XM_002765415.1"/>
</dbReference>
<dbReference type="GO" id="GO:0005634">
    <property type="term" value="C:nucleus"/>
    <property type="evidence" value="ECO:0007669"/>
    <property type="project" value="TreeGrafter"/>
</dbReference>
<evidence type="ECO:0000256" key="4">
    <source>
        <dbReference type="ARBA" id="ARBA00022722"/>
    </source>
</evidence>
<evidence type="ECO:0000256" key="5">
    <source>
        <dbReference type="ARBA" id="ARBA00022723"/>
    </source>
</evidence>